<dbReference type="AlphaFoldDB" id="A0A542ZUV5"/>
<sequence>MLGRITRESALTAWRAASDAGWLTDETGLLDLGSTTSVLSTVGSIADLGAVVQIGHPSRPDPELEHALLSSPPGVQLVAASVVESDWLWVGPSRGASGHTVVDEAGMRDCRHRLRAMGVNPHLVPTTMPIEDRISLAGVDGMLVIERDAVPDGFVELPGSEQLGARPLWYGLVRRVTQSQITEPSRIWLAFGPTIDHRGSLHAVLGSIADVGFDLVHLRSHPTHDGPHVFFCAFDAAASAEVDALLGMFSSRSVAHRILAVFPSVVATADPSALEPRWQAP</sequence>
<protein>
    <recommendedName>
        <fullName evidence="3">Prephenate dehydratase</fullName>
    </recommendedName>
</protein>
<dbReference type="Proteomes" id="UP000315389">
    <property type="component" value="Unassembled WGS sequence"/>
</dbReference>
<accession>A0A542ZUV5</accession>
<dbReference type="EMBL" id="VFOS01000001">
    <property type="protein sequence ID" value="TQL64036.1"/>
    <property type="molecule type" value="Genomic_DNA"/>
</dbReference>
<dbReference type="SUPFAM" id="SSF55021">
    <property type="entry name" value="ACT-like"/>
    <property type="match status" value="1"/>
</dbReference>
<evidence type="ECO:0000313" key="2">
    <source>
        <dbReference type="Proteomes" id="UP000315389"/>
    </source>
</evidence>
<dbReference type="Gene3D" id="3.30.70.260">
    <property type="match status" value="1"/>
</dbReference>
<evidence type="ECO:0008006" key="3">
    <source>
        <dbReference type="Google" id="ProtNLM"/>
    </source>
</evidence>
<keyword evidence="2" id="KW-1185">Reference proteome</keyword>
<organism evidence="1 2">
    <name type="scientific">Rarobacter faecitabidus</name>
    <dbReference type="NCBI Taxonomy" id="13243"/>
    <lineage>
        <taxon>Bacteria</taxon>
        <taxon>Bacillati</taxon>
        <taxon>Actinomycetota</taxon>
        <taxon>Actinomycetes</taxon>
        <taxon>Micrococcales</taxon>
        <taxon>Rarobacteraceae</taxon>
        <taxon>Rarobacter</taxon>
    </lineage>
</organism>
<comment type="caution">
    <text evidence="1">The sequence shown here is derived from an EMBL/GenBank/DDBJ whole genome shotgun (WGS) entry which is preliminary data.</text>
</comment>
<reference evidence="1 2" key="1">
    <citation type="submission" date="2019-06" db="EMBL/GenBank/DDBJ databases">
        <title>Sequencing the genomes of 1000 actinobacteria strains.</title>
        <authorList>
            <person name="Klenk H.-P."/>
        </authorList>
    </citation>
    <scope>NUCLEOTIDE SEQUENCE [LARGE SCALE GENOMIC DNA]</scope>
    <source>
        <strain evidence="1 2">DSM 4813</strain>
    </source>
</reference>
<name>A0A542ZUV5_RARFA</name>
<gene>
    <name evidence="1" type="ORF">FB461_0521</name>
</gene>
<proteinExistence type="predicted"/>
<dbReference type="InterPro" id="IPR045865">
    <property type="entry name" value="ACT-like_dom_sf"/>
</dbReference>
<evidence type="ECO:0000313" key="1">
    <source>
        <dbReference type="EMBL" id="TQL64036.1"/>
    </source>
</evidence>